<dbReference type="GeneID" id="8862356"/>
<gene>
    <name evidence="1" type="ORF">NAEGRDRAFT_78236</name>
</gene>
<dbReference type="KEGG" id="ngr:NAEGRDRAFT_78236"/>
<proteinExistence type="predicted"/>
<evidence type="ECO:0000313" key="2">
    <source>
        <dbReference type="Proteomes" id="UP000006671"/>
    </source>
</evidence>
<dbReference type="RefSeq" id="XP_002681579.1">
    <property type="nucleotide sequence ID" value="XM_002681533.1"/>
</dbReference>
<keyword evidence="2" id="KW-1185">Reference proteome</keyword>
<protein>
    <submittedName>
        <fullName evidence="1">Uncharacterized protein</fullName>
    </submittedName>
</protein>
<dbReference type="EMBL" id="GG738849">
    <property type="protein sequence ID" value="EFC48835.1"/>
    <property type="molecule type" value="Genomic_DNA"/>
</dbReference>
<accession>D2V234</accession>
<reference evidence="1 2" key="1">
    <citation type="journal article" date="2010" name="Cell">
        <title>The genome of Naegleria gruberi illuminates early eukaryotic versatility.</title>
        <authorList>
            <person name="Fritz-Laylin L.K."/>
            <person name="Prochnik S.E."/>
            <person name="Ginger M.L."/>
            <person name="Dacks J.B."/>
            <person name="Carpenter M.L."/>
            <person name="Field M.C."/>
            <person name="Kuo A."/>
            <person name="Paredez A."/>
            <person name="Chapman J."/>
            <person name="Pham J."/>
            <person name="Shu S."/>
            <person name="Neupane R."/>
            <person name="Cipriano M."/>
            <person name="Mancuso J."/>
            <person name="Tu H."/>
            <person name="Salamov A."/>
            <person name="Lindquist E."/>
            <person name="Shapiro H."/>
            <person name="Lucas S."/>
            <person name="Grigoriev I.V."/>
            <person name="Cande W.Z."/>
            <person name="Fulton C."/>
            <person name="Rokhsar D.S."/>
            <person name="Dawson S.C."/>
        </authorList>
    </citation>
    <scope>NUCLEOTIDE SEQUENCE [LARGE SCALE GENOMIC DNA]</scope>
    <source>
        <strain evidence="1 2">NEG-M</strain>
    </source>
</reference>
<dbReference type="InParanoid" id="D2V234"/>
<evidence type="ECO:0000313" key="1">
    <source>
        <dbReference type="EMBL" id="EFC48835.1"/>
    </source>
</evidence>
<dbReference type="VEuPathDB" id="AmoebaDB:NAEGRDRAFT_78236"/>
<dbReference type="AlphaFoldDB" id="D2V234"/>
<dbReference type="Proteomes" id="UP000006671">
    <property type="component" value="Unassembled WGS sequence"/>
</dbReference>
<organism evidence="2">
    <name type="scientific">Naegleria gruberi</name>
    <name type="common">Amoeba</name>
    <dbReference type="NCBI Taxonomy" id="5762"/>
    <lineage>
        <taxon>Eukaryota</taxon>
        <taxon>Discoba</taxon>
        <taxon>Heterolobosea</taxon>
        <taxon>Tetramitia</taxon>
        <taxon>Eutetramitia</taxon>
        <taxon>Vahlkampfiidae</taxon>
        <taxon>Naegleria</taxon>
    </lineage>
</organism>
<sequence length="306" mass="35930">MGVIISFVDTSRTFNNLSLCNKSIKKQCELIMERANDKISFFRGLEVDPRLSLMRAQGMGWKVPRWAHDEVLKGGLDLLIYYKTFFRSPGGNTDEFMLKFKVSFSAEAEMKVMRSKVHCADGFYTRIRPFESKVERKWTNLLEAIEKQSFEKKTDYESLKVNTEGHNEDYFYTILDEVHGCEKFNTDEYHGKWTFVNLQVSHKNEKIFSIVRRAVHKEKLDTNSVDSNPIAQKLFDELQEFCQVSQIAECEHDECEDFENDMIYECSKSGIEMHQTEAEVDEIEVDDEERDNSNIRDVLHRLIEDY</sequence>
<name>D2V234_NAEGR</name>